<evidence type="ECO:0000313" key="1">
    <source>
        <dbReference type="EMBL" id="KAI3717251.1"/>
    </source>
</evidence>
<keyword evidence="2" id="KW-1185">Reference proteome</keyword>
<reference evidence="1 2" key="2">
    <citation type="journal article" date="2022" name="Mol. Ecol. Resour.">
        <title>The genomes of chicory, endive, great burdock and yacon provide insights into Asteraceae paleo-polyploidization history and plant inulin production.</title>
        <authorList>
            <person name="Fan W."/>
            <person name="Wang S."/>
            <person name="Wang H."/>
            <person name="Wang A."/>
            <person name="Jiang F."/>
            <person name="Liu H."/>
            <person name="Zhao H."/>
            <person name="Xu D."/>
            <person name="Zhang Y."/>
        </authorList>
    </citation>
    <scope>NUCLEOTIDE SEQUENCE [LARGE SCALE GENOMIC DNA]</scope>
    <source>
        <strain evidence="2">cv. Yunnan</strain>
        <tissue evidence="1">Leaves</tissue>
    </source>
</reference>
<evidence type="ECO:0000313" key="2">
    <source>
        <dbReference type="Proteomes" id="UP001056120"/>
    </source>
</evidence>
<dbReference type="Proteomes" id="UP001056120">
    <property type="component" value="Linkage Group LG23"/>
</dbReference>
<protein>
    <submittedName>
        <fullName evidence="1">Uncharacterized protein</fullName>
    </submittedName>
</protein>
<name>A0ACB9B651_9ASTR</name>
<sequence>MLKTDGPWRGGGFADRTSEEHFYQSRFLSRSQVMEHPSLPLRKPFIAVSIPYAYESKVSLLGFLWD</sequence>
<dbReference type="EMBL" id="CM042040">
    <property type="protein sequence ID" value="KAI3717251.1"/>
    <property type="molecule type" value="Genomic_DNA"/>
</dbReference>
<reference evidence="2" key="1">
    <citation type="journal article" date="2022" name="Mol. Ecol. Resour.">
        <title>The genomes of chicory, endive, great burdock and yacon provide insights into Asteraceae palaeo-polyploidization history and plant inulin production.</title>
        <authorList>
            <person name="Fan W."/>
            <person name="Wang S."/>
            <person name="Wang H."/>
            <person name="Wang A."/>
            <person name="Jiang F."/>
            <person name="Liu H."/>
            <person name="Zhao H."/>
            <person name="Xu D."/>
            <person name="Zhang Y."/>
        </authorList>
    </citation>
    <scope>NUCLEOTIDE SEQUENCE [LARGE SCALE GENOMIC DNA]</scope>
    <source>
        <strain evidence="2">cv. Yunnan</strain>
    </source>
</reference>
<gene>
    <name evidence="1" type="ORF">L1987_68747</name>
</gene>
<accession>A0ACB9B651</accession>
<proteinExistence type="predicted"/>
<organism evidence="1 2">
    <name type="scientific">Smallanthus sonchifolius</name>
    <dbReference type="NCBI Taxonomy" id="185202"/>
    <lineage>
        <taxon>Eukaryota</taxon>
        <taxon>Viridiplantae</taxon>
        <taxon>Streptophyta</taxon>
        <taxon>Embryophyta</taxon>
        <taxon>Tracheophyta</taxon>
        <taxon>Spermatophyta</taxon>
        <taxon>Magnoliopsida</taxon>
        <taxon>eudicotyledons</taxon>
        <taxon>Gunneridae</taxon>
        <taxon>Pentapetalae</taxon>
        <taxon>asterids</taxon>
        <taxon>campanulids</taxon>
        <taxon>Asterales</taxon>
        <taxon>Asteraceae</taxon>
        <taxon>Asteroideae</taxon>
        <taxon>Heliantheae alliance</taxon>
        <taxon>Millerieae</taxon>
        <taxon>Smallanthus</taxon>
    </lineage>
</organism>
<comment type="caution">
    <text evidence="1">The sequence shown here is derived from an EMBL/GenBank/DDBJ whole genome shotgun (WGS) entry which is preliminary data.</text>
</comment>